<dbReference type="Gene3D" id="3.40.50.2000">
    <property type="entry name" value="Glycogen Phosphorylase B"/>
    <property type="match status" value="2"/>
</dbReference>
<dbReference type="Gene3D" id="3.40.50.150">
    <property type="entry name" value="Vaccinia Virus protein VP39"/>
    <property type="match status" value="1"/>
</dbReference>
<dbReference type="InterPro" id="IPR013216">
    <property type="entry name" value="Methyltransf_11"/>
</dbReference>
<dbReference type="AlphaFoldDB" id="A0A371R7V1"/>
<dbReference type="SUPFAM" id="SSF53756">
    <property type="entry name" value="UDP-Glycosyltransferase/glycogen phosphorylase"/>
    <property type="match status" value="1"/>
</dbReference>
<name>A0A371R7V1_9PROT</name>
<comment type="caution">
    <text evidence="6">The sequence shown here is derived from an EMBL/GenBank/DDBJ whole genome shotgun (WGS) entry which is preliminary data.</text>
</comment>
<dbReference type="PANTHER" id="PTHR12526:SF510">
    <property type="entry name" value="D-INOSITOL 3-PHOSPHATE GLYCOSYLTRANSFERASE"/>
    <property type="match status" value="1"/>
</dbReference>
<dbReference type="EMBL" id="QUQO01000002">
    <property type="protein sequence ID" value="RFB01532.1"/>
    <property type="molecule type" value="Genomic_DNA"/>
</dbReference>
<evidence type="ECO:0000313" key="7">
    <source>
        <dbReference type="Proteomes" id="UP000264589"/>
    </source>
</evidence>
<evidence type="ECO:0000259" key="4">
    <source>
        <dbReference type="Pfam" id="PF08241"/>
    </source>
</evidence>
<evidence type="ECO:0000256" key="1">
    <source>
        <dbReference type="ARBA" id="ARBA00022676"/>
    </source>
</evidence>
<dbReference type="GO" id="GO:0016757">
    <property type="term" value="F:glycosyltransferase activity"/>
    <property type="evidence" value="ECO:0007669"/>
    <property type="project" value="UniProtKB-KW"/>
</dbReference>
<accession>A0A371R7V1</accession>
<evidence type="ECO:0000259" key="5">
    <source>
        <dbReference type="Pfam" id="PF13439"/>
    </source>
</evidence>
<dbReference type="Proteomes" id="UP000264589">
    <property type="component" value="Unassembled WGS sequence"/>
</dbReference>
<dbReference type="InterPro" id="IPR029063">
    <property type="entry name" value="SAM-dependent_MTases_sf"/>
</dbReference>
<keyword evidence="1" id="KW-0328">Glycosyltransferase</keyword>
<dbReference type="Pfam" id="PF13439">
    <property type="entry name" value="Glyco_transf_4"/>
    <property type="match status" value="1"/>
</dbReference>
<dbReference type="SUPFAM" id="SSF53335">
    <property type="entry name" value="S-adenosyl-L-methionine-dependent methyltransferases"/>
    <property type="match status" value="1"/>
</dbReference>
<dbReference type="InterPro" id="IPR001296">
    <property type="entry name" value="Glyco_trans_1"/>
</dbReference>
<organism evidence="6 7">
    <name type="scientific">Parvularcula marina</name>
    <dbReference type="NCBI Taxonomy" id="2292771"/>
    <lineage>
        <taxon>Bacteria</taxon>
        <taxon>Pseudomonadati</taxon>
        <taxon>Pseudomonadota</taxon>
        <taxon>Alphaproteobacteria</taxon>
        <taxon>Parvularculales</taxon>
        <taxon>Parvularculaceae</taxon>
        <taxon>Parvularcula</taxon>
    </lineage>
</organism>
<dbReference type="InterPro" id="IPR028098">
    <property type="entry name" value="Glyco_trans_4-like_N"/>
</dbReference>
<dbReference type="InParanoid" id="A0A371R7V1"/>
<keyword evidence="2 6" id="KW-0808">Transferase</keyword>
<evidence type="ECO:0000259" key="3">
    <source>
        <dbReference type="Pfam" id="PF00534"/>
    </source>
</evidence>
<dbReference type="Pfam" id="PF00534">
    <property type="entry name" value="Glycos_transf_1"/>
    <property type="match status" value="1"/>
</dbReference>
<dbReference type="Pfam" id="PF08241">
    <property type="entry name" value="Methyltransf_11"/>
    <property type="match status" value="1"/>
</dbReference>
<keyword evidence="7" id="KW-1185">Reference proteome</keyword>
<feature type="domain" description="Glycosyl transferase family 1" evidence="3">
    <location>
        <begin position="402"/>
        <end position="561"/>
    </location>
</feature>
<gene>
    <name evidence="6" type="ORF">DX908_14715</name>
</gene>
<feature type="domain" description="Methyltransferase type 11" evidence="4">
    <location>
        <begin position="2"/>
        <end position="96"/>
    </location>
</feature>
<protein>
    <submittedName>
        <fullName evidence="6">Glycosyltransferase</fullName>
    </submittedName>
</protein>
<sequence>MLDIGLGRGRAANAFAAAGWSVSATGFDVSDYISDTEDLAEVIELHEGIDICDMSIFEDESFDVIWCAHVVEHVLDTGRALAEIRRILKPGGKFFISVPPFKPDIVGGHVKPGWNVGLLMYVLAVAGFDVRSGAFIRHGYNIFGAVGRGTGPLPRHVLRFANGDLELLQRYGRFPEDFDAQQGFDGDIPSWNWEWQQAPEELPPAKQAQMPEEAAAEDAPPTHIVRKRMKIAFFVPWITKSRGGTENVGQAMANAMAERGHEVQIFTFDNDRAPSRWPLDPTIRLWHLPEGEPTDDLLLMAAVAQANVELIVGLHMNRTFGRYVRCAHRLGLPVVLSEHIDPRFPQRIGAFTEDERLTFFSGATKIHLLVEAFRKTLPESFQDRIEVIPNTVPPARRLAEPAGVDGEPKTILAVCRLVPRKNVDQLIRAFAKILPLVPEWRLRIVGDGPELGRLQSLAKELGVADSVDFHGYTDDTYVCYEKAQIFCSAALFEGFPMTTLEAMAHGLPCVGFAACNEIYELISCGETGFVFSDRVAHQSLEARLIELTQGRELRNRMGKSGLNKYTEEFGENYVLDKWESLFFKAVCGGLKYLSTELIEVHEDRLNSFAFASDDEMLN</sequence>
<feature type="domain" description="Glycosyltransferase subfamily 4-like N-terminal" evidence="5">
    <location>
        <begin position="243"/>
        <end position="396"/>
    </location>
</feature>
<dbReference type="PANTHER" id="PTHR12526">
    <property type="entry name" value="GLYCOSYLTRANSFERASE"/>
    <property type="match status" value="1"/>
</dbReference>
<proteinExistence type="predicted"/>
<dbReference type="CDD" id="cd02440">
    <property type="entry name" value="AdoMet_MTases"/>
    <property type="match status" value="1"/>
</dbReference>
<reference evidence="6 7" key="1">
    <citation type="submission" date="2018-08" db="EMBL/GenBank/DDBJ databases">
        <title>Parvularcula sp. SM1705, isolated from surface water of the South Sea China.</title>
        <authorList>
            <person name="Sun L."/>
        </authorList>
    </citation>
    <scope>NUCLEOTIDE SEQUENCE [LARGE SCALE GENOMIC DNA]</scope>
    <source>
        <strain evidence="6 7">SM1705</strain>
    </source>
</reference>
<dbReference type="GO" id="GO:0008757">
    <property type="term" value="F:S-adenosylmethionine-dependent methyltransferase activity"/>
    <property type="evidence" value="ECO:0007669"/>
    <property type="project" value="InterPro"/>
</dbReference>
<evidence type="ECO:0000256" key="2">
    <source>
        <dbReference type="ARBA" id="ARBA00022679"/>
    </source>
</evidence>
<evidence type="ECO:0000313" key="6">
    <source>
        <dbReference type="EMBL" id="RFB01532.1"/>
    </source>
</evidence>